<accession>A0A8H5K081</accession>
<evidence type="ECO:0000313" key="3">
    <source>
        <dbReference type="Proteomes" id="UP000582016"/>
    </source>
</evidence>
<dbReference type="AlphaFoldDB" id="A0A8H5K081"/>
<feature type="region of interest" description="Disordered" evidence="1">
    <location>
        <begin position="1"/>
        <end position="25"/>
    </location>
</feature>
<protein>
    <submittedName>
        <fullName evidence="2">Global transactivator</fullName>
    </submittedName>
</protein>
<dbReference type="Proteomes" id="UP000582016">
    <property type="component" value="Unassembled WGS sequence"/>
</dbReference>
<dbReference type="OrthoDB" id="5105709at2759"/>
<proteinExistence type="predicted"/>
<name>A0A8H5K081_9HYPO</name>
<dbReference type="Gene3D" id="3.40.50.300">
    <property type="entry name" value="P-loop containing nucleotide triphosphate hydrolases"/>
    <property type="match status" value="1"/>
</dbReference>
<evidence type="ECO:0000256" key="1">
    <source>
        <dbReference type="SAM" id="MobiDB-lite"/>
    </source>
</evidence>
<dbReference type="EMBL" id="JAAOAQ010000140">
    <property type="protein sequence ID" value="KAF5564957.1"/>
    <property type="molecule type" value="Genomic_DNA"/>
</dbReference>
<gene>
    <name evidence="2" type="ORF">FPHYL_4474</name>
</gene>
<organism evidence="2 3">
    <name type="scientific">Fusarium phyllophilum</name>
    <dbReference type="NCBI Taxonomy" id="47803"/>
    <lineage>
        <taxon>Eukaryota</taxon>
        <taxon>Fungi</taxon>
        <taxon>Dikarya</taxon>
        <taxon>Ascomycota</taxon>
        <taxon>Pezizomycotina</taxon>
        <taxon>Sordariomycetes</taxon>
        <taxon>Hypocreomycetidae</taxon>
        <taxon>Hypocreales</taxon>
        <taxon>Nectriaceae</taxon>
        <taxon>Fusarium</taxon>
        <taxon>Fusarium fujikuroi species complex</taxon>
    </lineage>
</organism>
<comment type="caution">
    <text evidence="2">The sequence shown here is derived from an EMBL/GenBank/DDBJ whole genome shotgun (WGS) entry which is preliminary data.</text>
</comment>
<dbReference type="InterPro" id="IPR027417">
    <property type="entry name" value="P-loop_NTPase"/>
</dbReference>
<sequence>MMTKKNEKSHGRKSRGNAPQGKKDDGAGWLHLIEAQQHAYHPMLVQLKLAHRGLVESMRQKDVDDAIPDDMDAQALEQVAGWCQRWSKETTLCLQVILDTMRQHLDLRPDDSFIIVDESVWFLDIVVIALKKTYHLVDHDTYNKQLDTVKRPLTIKKAAQSTHPHTLLASQGTGGQGLKMKFANVVIRCGPWWKKM</sequence>
<evidence type="ECO:0000313" key="2">
    <source>
        <dbReference type="EMBL" id="KAF5564957.1"/>
    </source>
</evidence>
<keyword evidence="3" id="KW-1185">Reference proteome</keyword>
<reference evidence="2 3" key="1">
    <citation type="submission" date="2020-05" db="EMBL/GenBank/DDBJ databases">
        <title>Identification and distribution of gene clusters putatively required for synthesis of sphingolipid metabolism inhibitors in phylogenetically diverse species of the filamentous fungus Fusarium.</title>
        <authorList>
            <person name="Kim H.-S."/>
            <person name="Busman M."/>
            <person name="Brown D.W."/>
            <person name="Divon H."/>
            <person name="Uhlig S."/>
            <person name="Proctor R.H."/>
        </authorList>
    </citation>
    <scope>NUCLEOTIDE SEQUENCE [LARGE SCALE GENOMIC DNA]</scope>
    <source>
        <strain evidence="2 3">NRRL 13617</strain>
    </source>
</reference>